<keyword evidence="5" id="KW-0997">Cell inner membrane</keyword>
<comment type="similarity">
    <text evidence="2">Belongs to the CorA metal ion transporter (MIT) (TC 1.A.35) family.</text>
</comment>
<evidence type="ECO:0000256" key="4">
    <source>
        <dbReference type="ARBA" id="ARBA00022475"/>
    </source>
</evidence>
<proteinExistence type="inferred from homology"/>
<evidence type="ECO:0000256" key="12">
    <source>
        <dbReference type="SAM" id="Phobius"/>
    </source>
</evidence>
<keyword evidence="7" id="KW-0862">Zinc</keyword>
<keyword evidence="10 12" id="KW-0472">Membrane</keyword>
<evidence type="ECO:0000256" key="11">
    <source>
        <dbReference type="SAM" id="Coils"/>
    </source>
</evidence>
<evidence type="ECO:0000256" key="8">
    <source>
        <dbReference type="ARBA" id="ARBA00022989"/>
    </source>
</evidence>
<evidence type="ECO:0000256" key="2">
    <source>
        <dbReference type="ARBA" id="ARBA00009765"/>
    </source>
</evidence>
<dbReference type="SUPFAM" id="SSF143865">
    <property type="entry name" value="CorA soluble domain-like"/>
    <property type="match status" value="1"/>
</dbReference>
<evidence type="ECO:0000256" key="10">
    <source>
        <dbReference type="ARBA" id="ARBA00023136"/>
    </source>
</evidence>
<reference evidence="13 14" key="1">
    <citation type="submission" date="2022-01" db="EMBL/GenBank/DDBJ databases">
        <title>Octadecabacter sp. nov., isolated from a marine alga.</title>
        <authorList>
            <person name="Jin M.S."/>
            <person name="Kim H.M."/>
            <person name="Han D.M."/>
            <person name="Jung J.J."/>
            <person name="Jeon C.O."/>
        </authorList>
    </citation>
    <scope>NUCLEOTIDE SEQUENCE [LARGE SCALE GENOMIC DNA]</scope>
    <source>
        <strain evidence="13 14">G9-8</strain>
    </source>
</reference>
<dbReference type="Pfam" id="PF01544">
    <property type="entry name" value="CorA"/>
    <property type="match status" value="1"/>
</dbReference>
<gene>
    <name evidence="13" type="ORF">L0664_11955</name>
</gene>
<sequence length="315" mass="33877">MGPTPICAFDIAADGTATPCAIQDPPGAGWRWLHLDLADVDLADWLGNEVPDAVAVALQLPETRPRFDELAEGALINLRGVNLNDGADPEDMVALRIWATPTRVITLRRRRIMAVDDIRTQADSGTAPASPAAFLAKVAEGLTLRIETVSLGLEDRVDLLEDAILADEVIDREDVLDLRQTLIKLKRFIGPQKDALFDLARATGRLVDAATAPHVLETANRAARTVEALEAERDRMAALQEHLDAKAAATLGRNGYVLSIIAAIFLPLGFLTGLFGVNVAGMPGVEAEWAFAALCLASAVLGLVLYLLLRALKWL</sequence>
<feature type="transmembrane region" description="Helical" evidence="12">
    <location>
        <begin position="289"/>
        <end position="309"/>
    </location>
</feature>
<dbReference type="CDD" id="cd12833">
    <property type="entry name" value="ZntB-like_1"/>
    <property type="match status" value="1"/>
</dbReference>
<keyword evidence="11" id="KW-0175">Coiled coil</keyword>
<organism evidence="13 14">
    <name type="scientific">Octadecabacter dasysiphoniae</name>
    <dbReference type="NCBI Taxonomy" id="2909341"/>
    <lineage>
        <taxon>Bacteria</taxon>
        <taxon>Pseudomonadati</taxon>
        <taxon>Pseudomonadota</taxon>
        <taxon>Alphaproteobacteria</taxon>
        <taxon>Rhodobacterales</taxon>
        <taxon>Roseobacteraceae</taxon>
        <taxon>Octadecabacter</taxon>
    </lineage>
</organism>
<dbReference type="EMBL" id="JAKGAQ010000002">
    <property type="protein sequence ID" value="MCF2871783.1"/>
    <property type="molecule type" value="Genomic_DNA"/>
</dbReference>
<evidence type="ECO:0000256" key="1">
    <source>
        <dbReference type="ARBA" id="ARBA00004651"/>
    </source>
</evidence>
<accession>A0ABS9CXA8</accession>
<keyword evidence="4" id="KW-1003">Cell membrane</keyword>
<keyword evidence="8 12" id="KW-1133">Transmembrane helix</keyword>
<dbReference type="InterPro" id="IPR002523">
    <property type="entry name" value="MgTranspt_CorA/ZnTranspt_ZntB"/>
</dbReference>
<evidence type="ECO:0000256" key="9">
    <source>
        <dbReference type="ARBA" id="ARBA00023065"/>
    </source>
</evidence>
<evidence type="ECO:0000313" key="14">
    <source>
        <dbReference type="Proteomes" id="UP001200557"/>
    </source>
</evidence>
<keyword evidence="14" id="KW-1185">Reference proteome</keyword>
<dbReference type="SUPFAM" id="SSF144083">
    <property type="entry name" value="Magnesium transport protein CorA, transmembrane region"/>
    <property type="match status" value="1"/>
</dbReference>
<dbReference type="Gene3D" id="3.30.460.20">
    <property type="entry name" value="CorA soluble domain-like"/>
    <property type="match status" value="1"/>
</dbReference>
<evidence type="ECO:0000256" key="5">
    <source>
        <dbReference type="ARBA" id="ARBA00022519"/>
    </source>
</evidence>
<dbReference type="InterPro" id="IPR045863">
    <property type="entry name" value="CorA_TM1_TM2"/>
</dbReference>
<evidence type="ECO:0000256" key="6">
    <source>
        <dbReference type="ARBA" id="ARBA00022692"/>
    </source>
</evidence>
<dbReference type="Gene3D" id="1.20.58.340">
    <property type="entry name" value="Magnesium transport protein CorA, transmembrane region"/>
    <property type="match status" value="2"/>
</dbReference>
<dbReference type="PANTHER" id="PTHR46494:SF3">
    <property type="entry name" value="ZINC TRANSPORT PROTEIN ZNTB"/>
    <property type="match status" value="1"/>
</dbReference>
<keyword evidence="9" id="KW-0406">Ion transport</keyword>
<protein>
    <submittedName>
        <fullName evidence="13">Zinc transporter ZntB</fullName>
    </submittedName>
</protein>
<comment type="subcellular location">
    <subcellularLocation>
        <location evidence="1">Cell membrane</location>
        <topology evidence="1">Multi-pass membrane protein</topology>
    </subcellularLocation>
</comment>
<feature type="transmembrane region" description="Helical" evidence="12">
    <location>
        <begin position="256"/>
        <end position="277"/>
    </location>
</feature>
<dbReference type="PANTHER" id="PTHR46494">
    <property type="entry name" value="CORA FAMILY METAL ION TRANSPORTER (EUROFUNG)"/>
    <property type="match status" value="1"/>
</dbReference>
<evidence type="ECO:0000313" key="13">
    <source>
        <dbReference type="EMBL" id="MCF2871783.1"/>
    </source>
</evidence>
<keyword evidence="3" id="KW-0813">Transport</keyword>
<name>A0ABS9CXA8_9RHOB</name>
<dbReference type="Proteomes" id="UP001200557">
    <property type="component" value="Unassembled WGS sequence"/>
</dbReference>
<feature type="coiled-coil region" evidence="11">
    <location>
        <begin position="219"/>
        <end position="249"/>
    </location>
</feature>
<dbReference type="InterPro" id="IPR045861">
    <property type="entry name" value="CorA_cytoplasmic_dom"/>
</dbReference>
<keyword evidence="6 12" id="KW-0812">Transmembrane</keyword>
<evidence type="ECO:0000256" key="3">
    <source>
        <dbReference type="ARBA" id="ARBA00022448"/>
    </source>
</evidence>
<evidence type="ECO:0000256" key="7">
    <source>
        <dbReference type="ARBA" id="ARBA00022833"/>
    </source>
</evidence>
<dbReference type="RefSeq" id="WP_235226079.1">
    <property type="nucleotide sequence ID" value="NZ_JAKGAQ010000002.1"/>
</dbReference>
<comment type="caution">
    <text evidence="13">The sequence shown here is derived from an EMBL/GenBank/DDBJ whole genome shotgun (WGS) entry which is preliminary data.</text>
</comment>